<dbReference type="PANTHER" id="PTHR40375">
    <property type="entry name" value="SPORULATION-SPECIFIC PROTEIN 22"/>
    <property type="match status" value="1"/>
</dbReference>
<dbReference type="OrthoDB" id="65716at2759"/>
<name>A0A084QD28_STAC4</name>
<evidence type="ECO:0000256" key="1">
    <source>
        <dbReference type="ARBA" id="ARBA00023254"/>
    </source>
</evidence>
<dbReference type="GO" id="GO:0051321">
    <property type="term" value="P:meiotic cell cycle"/>
    <property type="evidence" value="ECO:0007669"/>
    <property type="project" value="UniProtKB-KW"/>
</dbReference>
<dbReference type="EMBL" id="KL660826">
    <property type="protein sequence ID" value="KFA61863.1"/>
    <property type="molecule type" value="Genomic_DNA"/>
</dbReference>
<evidence type="ECO:0000313" key="3">
    <source>
        <dbReference type="Proteomes" id="UP000028524"/>
    </source>
</evidence>
<dbReference type="Proteomes" id="UP000028524">
    <property type="component" value="Unassembled WGS sequence"/>
</dbReference>
<organism evidence="2 3">
    <name type="scientific">Stachybotrys chlorohalonatus (strain IBT 40285)</name>
    <dbReference type="NCBI Taxonomy" id="1283841"/>
    <lineage>
        <taxon>Eukaryota</taxon>
        <taxon>Fungi</taxon>
        <taxon>Dikarya</taxon>
        <taxon>Ascomycota</taxon>
        <taxon>Pezizomycotina</taxon>
        <taxon>Sordariomycetes</taxon>
        <taxon>Hypocreomycetidae</taxon>
        <taxon>Hypocreales</taxon>
        <taxon>Stachybotryaceae</taxon>
        <taxon>Stachybotrys</taxon>
    </lineage>
</organism>
<dbReference type="HOGENOM" id="CLU_001453_0_0_1"/>
<dbReference type="InterPro" id="IPR013940">
    <property type="entry name" value="Spo22/ZIP4/TEX11"/>
</dbReference>
<keyword evidence="3" id="KW-1185">Reference proteome</keyword>
<dbReference type="PANTHER" id="PTHR40375:SF2">
    <property type="entry name" value="SPORULATION-SPECIFIC PROTEIN 22"/>
    <property type="match status" value="1"/>
</dbReference>
<accession>A0A084QD28</accession>
<dbReference type="OMA" id="KLSRWIR"/>
<reference evidence="2 3" key="1">
    <citation type="journal article" date="2014" name="BMC Genomics">
        <title>Comparative genome sequencing reveals chemotype-specific gene clusters in the toxigenic black mold Stachybotrys.</title>
        <authorList>
            <person name="Semeiks J."/>
            <person name="Borek D."/>
            <person name="Otwinowski Z."/>
            <person name="Grishin N.V."/>
        </authorList>
    </citation>
    <scope>NUCLEOTIDE SEQUENCE [LARGE SCALE GENOMIC DNA]</scope>
    <source>
        <strain evidence="2 3">IBT 40285</strain>
    </source>
</reference>
<dbReference type="InParanoid" id="A0A084QD28"/>
<dbReference type="InterPro" id="IPR039057">
    <property type="entry name" value="Spo22/ZIP4"/>
</dbReference>
<evidence type="ECO:0000313" key="2">
    <source>
        <dbReference type="EMBL" id="KFA61863.1"/>
    </source>
</evidence>
<proteinExistence type="predicted"/>
<gene>
    <name evidence="2" type="ORF">S40285_07075</name>
</gene>
<keyword evidence="1" id="KW-0469">Meiosis</keyword>
<evidence type="ECO:0008006" key="4">
    <source>
        <dbReference type="Google" id="ProtNLM"/>
    </source>
</evidence>
<protein>
    <recommendedName>
        <fullName evidence="4">Protein ZIP4 homolog</fullName>
    </recommendedName>
</protein>
<dbReference type="GO" id="GO:0090173">
    <property type="term" value="P:regulation of synaptonemal complex assembly"/>
    <property type="evidence" value="ECO:0007669"/>
    <property type="project" value="InterPro"/>
</dbReference>
<dbReference type="Pfam" id="PF08631">
    <property type="entry name" value="SPO22"/>
    <property type="match status" value="1"/>
</dbReference>
<dbReference type="AlphaFoldDB" id="A0A084QD28"/>
<dbReference type="STRING" id="1283841.A0A084QD28"/>
<sequence length="947" mass="106681">MSPLKQAAGSREKVLLSVTEFAADVHSTLQNPRGTDDDDLLLADVSHHVKSCAALSQKGTPTLSPKTAKNLERNGRNLWNLCVRFRREHADQVLPDSRARLLTRVRLFAYQLIALAREGGRSKQSDETGDMYMTNLAINVGRLCLECMDIDSAKWALERAAECLEHLKDLSDKNGSTSARICDLEGDFLVVRIVLAWKQDRLDVAEHMFNKTTDLQRRLSVASTENMADSLHHIGQFLNSKNDDVAAIKWLKRANGLLNAQDLDKLTISGLDLRLAISHTLIKSFLNIGSTECVQEANDVVALVESGIGDKPVVLHWRLEILQRSPKELFDVYAYTSIIRRMIRTFDFSHGSLHFILYHVKELADKTPILTTGLLDELLLQRVLPSQNPDWVSKTIVRRIWVATMDTDAGDSISKLRSTLDRVCDSIGGPVGPDTAGACHSLLWQKMNAAFVAKDYNSSVEWAQVALHPSFSSCGDSNRAKFGRKLILCALGTNNSDDARAAFENMPASARDDTLTRYLMFKVALQSWDHELGCECVGFLSKSAVVERSQDILYACVREAQQAGDKLCTLAALKAVVSTWDSGQPPTINLPSLFRCAIRLIHLIEDKQDDAGRVIRERDFVEDTCVLFEKAAYYAKQKLRDEGGQIIFTIPELHWFRKNAYNIGVSNCHEWEIEPLLRIFSICLDFRHCYPRDLALADVTELNVMAMRCHFVLAAALVSQARTEDVVAEQLQRYLELRQHAEAYDVLMHSDGVPPEEEIKFDLVAKLSTLFVFDFEAAVCLKDWDSLGEIVRRARACKDETAYKAMGDCLLRFTPPGKVLFATLHLIVNEIFALEQFDSDKLAKYIRCIFQAILPLDDALAMQLLDQALQIAREGKQVARPFPLTELDWLVATSFNHAIDFYARGDEAPCHRWALKAMDLAEYMDDQGSMRNMLQERFAKLKFTDSR</sequence>